<dbReference type="EMBL" id="FNJN01000008">
    <property type="protein sequence ID" value="SDP36468.1"/>
    <property type="molecule type" value="Genomic_DNA"/>
</dbReference>
<reference evidence="5 6" key="1">
    <citation type="submission" date="2016-10" db="EMBL/GenBank/DDBJ databases">
        <authorList>
            <person name="de Groot N.N."/>
        </authorList>
    </citation>
    <scope>NUCLEOTIDE SEQUENCE [LARGE SCALE GENOMIC DNA]</scope>
    <source>
        <strain evidence="5 6">StLB037</strain>
    </source>
</reference>
<protein>
    <submittedName>
        <fullName evidence="5">Glycosyltransferase, GT2 family</fullName>
    </submittedName>
</protein>
<dbReference type="Pfam" id="PF13641">
    <property type="entry name" value="Glyco_tranf_2_3"/>
    <property type="match status" value="1"/>
</dbReference>
<dbReference type="InterPro" id="IPR029044">
    <property type="entry name" value="Nucleotide-diphossugar_trans"/>
</dbReference>
<dbReference type="GO" id="GO:0016757">
    <property type="term" value="F:glycosyltransferase activity"/>
    <property type="evidence" value="ECO:0007669"/>
    <property type="project" value="UniProtKB-KW"/>
</dbReference>
<comment type="similarity">
    <text evidence="2">Belongs to the glycosyltransferase 2 family.</text>
</comment>
<evidence type="ECO:0000256" key="3">
    <source>
        <dbReference type="ARBA" id="ARBA00022676"/>
    </source>
</evidence>
<keyword evidence="3" id="KW-0328">Glycosyltransferase</keyword>
<name>A0A1H0S5D3_MICTS</name>
<evidence type="ECO:0000313" key="6">
    <source>
        <dbReference type="Proteomes" id="UP000186456"/>
    </source>
</evidence>
<evidence type="ECO:0000313" key="5">
    <source>
        <dbReference type="EMBL" id="SDP36468.1"/>
    </source>
</evidence>
<dbReference type="PANTHER" id="PTHR43179">
    <property type="entry name" value="RHAMNOSYLTRANSFERASE WBBL"/>
    <property type="match status" value="1"/>
</dbReference>
<accession>A0A1H0S5D3</accession>
<keyword evidence="4 5" id="KW-0808">Transferase</keyword>
<proteinExistence type="inferred from homology"/>
<comment type="pathway">
    <text evidence="1">Cell wall biogenesis; cell wall polysaccharide biosynthesis.</text>
</comment>
<gene>
    <name evidence="5" type="ORF">SAMN04487788_3185</name>
</gene>
<sequence length="297" mass="32259">MTNHPATDSQRTLSVHAILACHNRRPLTVESLRALVQAASDAEVSLSVTVYDDGSTDGTAEAVREMLPAATIIRGDGTAFWAKSMAVAESAILERVDVSQHDLIVWLNDDVVLDSGALSTSLRIHAERPRAVLVGAMRDPGSCEMTYSGMTRAGRHPLRYQAVVSRDVVVDVDTFNGNFVVVSVAVAREIGGIDGEYSHALADIDYGLRCRKRGIDVLLMPGTLGTCPRNESPRGLSIITEWKRFVGPKGGGNPASLSRYLRKSSPASWFVWLPVTYATWWAKNLRRRVGDGGVEAK</sequence>
<evidence type="ECO:0000256" key="4">
    <source>
        <dbReference type="ARBA" id="ARBA00022679"/>
    </source>
</evidence>
<organism evidence="5 6">
    <name type="scientific">Microbacterium testaceum (strain StLB037)</name>
    <dbReference type="NCBI Taxonomy" id="979556"/>
    <lineage>
        <taxon>Bacteria</taxon>
        <taxon>Bacillati</taxon>
        <taxon>Actinomycetota</taxon>
        <taxon>Actinomycetes</taxon>
        <taxon>Micrococcales</taxon>
        <taxon>Microbacteriaceae</taxon>
        <taxon>Microbacterium</taxon>
    </lineage>
</organism>
<evidence type="ECO:0000256" key="1">
    <source>
        <dbReference type="ARBA" id="ARBA00004776"/>
    </source>
</evidence>
<dbReference type="AlphaFoldDB" id="A0A1H0S5D3"/>
<dbReference type="PANTHER" id="PTHR43179:SF12">
    <property type="entry name" value="GALACTOFURANOSYLTRANSFERASE GLFT2"/>
    <property type="match status" value="1"/>
</dbReference>
<dbReference type="Proteomes" id="UP000186456">
    <property type="component" value="Unassembled WGS sequence"/>
</dbReference>
<dbReference type="Gene3D" id="3.90.550.10">
    <property type="entry name" value="Spore Coat Polysaccharide Biosynthesis Protein SpsA, Chain A"/>
    <property type="match status" value="1"/>
</dbReference>
<evidence type="ECO:0000256" key="2">
    <source>
        <dbReference type="ARBA" id="ARBA00006739"/>
    </source>
</evidence>
<dbReference type="SUPFAM" id="SSF53448">
    <property type="entry name" value="Nucleotide-diphospho-sugar transferases"/>
    <property type="match status" value="1"/>
</dbReference>